<keyword evidence="3" id="KW-1185">Reference proteome</keyword>
<sequence>MRAPQQTSTLDPLTKTHPTETGTKLTLRTAVNDMGCKTKKPKRENKRQHHSIGDMWKQELSAQTWPPTPTMAQKSLTTSPQRWRWSPHIRKYHSSPVTVTVMKDLLAELSLTIQANMAQLRKDLQGLTGRLGTPEADSQHQATNATPMANGPRA</sequence>
<evidence type="ECO:0000313" key="2">
    <source>
        <dbReference type="EMBL" id="CAH2299378.1"/>
    </source>
</evidence>
<organism evidence="2 3">
    <name type="scientific">Pelobates cultripes</name>
    <name type="common">Western spadefoot toad</name>
    <dbReference type="NCBI Taxonomy" id="61616"/>
    <lineage>
        <taxon>Eukaryota</taxon>
        <taxon>Metazoa</taxon>
        <taxon>Chordata</taxon>
        <taxon>Craniata</taxon>
        <taxon>Vertebrata</taxon>
        <taxon>Euteleostomi</taxon>
        <taxon>Amphibia</taxon>
        <taxon>Batrachia</taxon>
        <taxon>Anura</taxon>
        <taxon>Pelobatoidea</taxon>
        <taxon>Pelobatidae</taxon>
        <taxon>Pelobates</taxon>
    </lineage>
</organism>
<accession>A0AAD1SEW0</accession>
<gene>
    <name evidence="2" type="ORF">PECUL_23A032062</name>
</gene>
<feature type="compositionally biased region" description="Polar residues" evidence="1">
    <location>
        <begin position="1"/>
        <end position="11"/>
    </location>
</feature>
<dbReference type="Proteomes" id="UP001295444">
    <property type="component" value="Chromosome 06"/>
</dbReference>
<evidence type="ECO:0000313" key="3">
    <source>
        <dbReference type="Proteomes" id="UP001295444"/>
    </source>
</evidence>
<evidence type="ECO:0000256" key="1">
    <source>
        <dbReference type="SAM" id="MobiDB-lite"/>
    </source>
</evidence>
<dbReference type="AlphaFoldDB" id="A0AAD1SEW0"/>
<feature type="region of interest" description="Disordered" evidence="1">
    <location>
        <begin position="1"/>
        <end position="22"/>
    </location>
</feature>
<name>A0AAD1SEW0_PELCU</name>
<protein>
    <submittedName>
        <fullName evidence="2">Uncharacterized protein</fullName>
    </submittedName>
</protein>
<feature type="region of interest" description="Disordered" evidence="1">
    <location>
        <begin position="128"/>
        <end position="154"/>
    </location>
</feature>
<proteinExistence type="predicted"/>
<dbReference type="EMBL" id="OW240917">
    <property type="protein sequence ID" value="CAH2299378.1"/>
    <property type="molecule type" value="Genomic_DNA"/>
</dbReference>
<reference evidence="2" key="1">
    <citation type="submission" date="2022-03" db="EMBL/GenBank/DDBJ databases">
        <authorList>
            <person name="Alioto T."/>
            <person name="Alioto T."/>
            <person name="Gomez Garrido J."/>
        </authorList>
    </citation>
    <scope>NUCLEOTIDE SEQUENCE</scope>
</reference>